<evidence type="ECO:0000256" key="6">
    <source>
        <dbReference type="ARBA" id="ARBA00023002"/>
    </source>
</evidence>
<proteinExistence type="inferred from homology"/>
<reference evidence="9 10" key="1">
    <citation type="journal article" date="2010" name="J. Bacteriol.">
        <title>Genome sequence of Fulvimarina pelagi HTCC2506T, a Mn(II)-oxidizing alphaproteobacterium possessing an aerobic anoxygenic photosynthetic gene cluster and Xanthorhodopsin.</title>
        <authorList>
            <person name="Kang I."/>
            <person name="Oh H.M."/>
            <person name="Lim S.I."/>
            <person name="Ferriera S."/>
            <person name="Giovannoni S.J."/>
            <person name="Cho J.C."/>
        </authorList>
    </citation>
    <scope>NUCLEOTIDE SEQUENCE [LARGE SCALE GENOMIC DNA]</scope>
    <source>
        <strain evidence="9 10">HTCC2506</strain>
    </source>
</reference>
<comment type="cofactor">
    <cofactor evidence="1">
        <name>FAD</name>
        <dbReference type="ChEBI" id="CHEBI:57692"/>
    </cofactor>
</comment>
<dbReference type="Gene3D" id="3.30.70.2740">
    <property type="match status" value="1"/>
</dbReference>
<organism evidence="9 10">
    <name type="scientific">Fulvimarina pelagi HTCC2506</name>
    <dbReference type="NCBI Taxonomy" id="314231"/>
    <lineage>
        <taxon>Bacteria</taxon>
        <taxon>Pseudomonadati</taxon>
        <taxon>Pseudomonadota</taxon>
        <taxon>Alphaproteobacteria</taxon>
        <taxon>Hyphomicrobiales</taxon>
        <taxon>Aurantimonadaceae</taxon>
        <taxon>Fulvimarina</taxon>
    </lineage>
</organism>
<dbReference type="GO" id="GO:0071949">
    <property type="term" value="F:FAD binding"/>
    <property type="evidence" value="ECO:0007669"/>
    <property type="project" value="InterPro"/>
</dbReference>
<accession>Q0G645</accession>
<evidence type="ECO:0000256" key="7">
    <source>
        <dbReference type="ARBA" id="ARBA00038897"/>
    </source>
</evidence>
<dbReference type="PANTHER" id="PTHR11748:SF111">
    <property type="entry name" value="D-LACTATE DEHYDROGENASE, MITOCHONDRIAL-RELATED"/>
    <property type="match status" value="1"/>
</dbReference>
<name>Q0G645_9HYPH</name>
<dbReference type="eggNOG" id="COG0277">
    <property type="taxonomic scope" value="Bacteria"/>
</dbReference>
<dbReference type="EC" id="1.1.2.4" evidence="7"/>
<evidence type="ECO:0000256" key="3">
    <source>
        <dbReference type="ARBA" id="ARBA00022630"/>
    </source>
</evidence>
<dbReference type="FunFam" id="3.30.465.10:FF:000016">
    <property type="entry name" value="probable D-lactate dehydrogenase, mitochondrial"/>
    <property type="match status" value="1"/>
</dbReference>
<keyword evidence="3" id="KW-0285">Flavoprotein</keyword>
<dbReference type="SUPFAM" id="SSF56176">
    <property type="entry name" value="FAD-binding/transporter-associated domain-like"/>
    <property type="match status" value="1"/>
</dbReference>
<dbReference type="RefSeq" id="WP_007066843.1">
    <property type="nucleotide sequence ID" value="NZ_DS022272.1"/>
</dbReference>
<dbReference type="Proteomes" id="UP000004310">
    <property type="component" value="Unassembled WGS sequence"/>
</dbReference>
<evidence type="ECO:0000313" key="10">
    <source>
        <dbReference type="Proteomes" id="UP000004310"/>
    </source>
</evidence>
<comment type="similarity">
    <text evidence="2">Belongs to the FAD-binding oxidoreductase/transferase type 4 family.</text>
</comment>
<dbReference type="Pfam" id="PF01565">
    <property type="entry name" value="FAD_binding_4"/>
    <property type="match status" value="1"/>
</dbReference>
<evidence type="ECO:0000259" key="8">
    <source>
        <dbReference type="PROSITE" id="PS51387"/>
    </source>
</evidence>
<dbReference type="FunFam" id="3.30.70.2740:FF:000001">
    <property type="entry name" value="D-lactate dehydrogenase mitochondrial"/>
    <property type="match status" value="1"/>
</dbReference>
<keyword evidence="6" id="KW-0560">Oxidoreductase</keyword>
<dbReference type="PANTHER" id="PTHR11748">
    <property type="entry name" value="D-LACTATE DEHYDROGENASE"/>
    <property type="match status" value="1"/>
</dbReference>
<keyword evidence="5" id="KW-0809">Transit peptide</keyword>
<keyword evidence="10" id="KW-1185">Reference proteome</keyword>
<dbReference type="GO" id="GO:0008720">
    <property type="term" value="F:D-lactate dehydrogenase (NAD+) activity"/>
    <property type="evidence" value="ECO:0007669"/>
    <property type="project" value="TreeGrafter"/>
</dbReference>
<dbReference type="EMBL" id="AATP01000001">
    <property type="protein sequence ID" value="EAU42869.1"/>
    <property type="molecule type" value="Genomic_DNA"/>
</dbReference>
<dbReference type="InterPro" id="IPR016166">
    <property type="entry name" value="FAD-bd_PCMH"/>
</dbReference>
<evidence type="ECO:0000256" key="1">
    <source>
        <dbReference type="ARBA" id="ARBA00001974"/>
    </source>
</evidence>
<evidence type="ECO:0000256" key="4">
    <source>
        <dbReference type="ARBA" id="ARBA00022827"/>
    </source>
</evidence>
<gene>
    <name evidence="9" type="ORF">FP2506_08506</name>
</gene>
<dbReference type="PROSITE" id="PS51387">
    <property type="entry name" value="FAD_PCMH"/>
    <property type="match status" value="1"/>
</dbReference>
<dbReference type="InterPro" id="IPR036318">
    <property type="entry name" value="FAD-bd_PCMH-like_sf"/>
</dbReference>
<dbReference type="HOGENOM" id="CLU_017779_3_0_5"/>
<feature type="domain" description="FAD-binding PCMH-type" evidence="8">
    <location>
        <begin position="50"/>
        <end position="227"/>
    </location>
</feature>
<protein>
    <recommendedName>
        <fullName evidence="7">D-lactate dehydrogenase (cytochrome)</fullName>
        <ecNumber evidence="7">1.1.2.4</ecNumber>
    </recommendedName>
</protein>
<dbReference type="InterPro" id="IPR016171">
    <property type="entry name" value="Vanillyl_alc_oxidase_C-sub2"/>
</dbReference>
<dbReference type="InterPro" id="IPR016169">
    <property type="entry name" value="FAD-bd_PCMH_sub2"/>
</dbReference>
<dbReference type="Gene3D" id="1.10.45.10">
    <property type="entry name" value="Vanillyl-alcohol Oxidase, Chain A, domain 4"/>
    <property type="match status" value="1"/>
</dbReference>
<dbReference type="AlphaFoldDB" id="Q0G645"/>
<dbReference type="InterPro" id="IPR006094">
    <property type="entry name" value="Oxid_FAD_bind_N"/>
</dbReference>
<keyword evidence="4" id="KW-0274">FAD</keyword>
<dbReference type="FunFam" id="1.10.45.10:FF:000001">
    <property type="entry name" value="D-lactate dehydrogenase mitochondrial"/>
    <property type="match status" value="1"/>
</dbReference>
<dbReference type="Pfam" id="PF02913">
    <property type="entry name" value="FAD-oxidase_C"/>
    <property type="match status" value="1"/>
</dbReference>
<evidence type="ECO:0000256" key="5">
    <source>
        <dbReference type="ARBA" id="ARBA00022946"/>
    </source>
</evidence>
<comment type="caution">
    <text evidence="9">The sequence shown here is derived from an EMBL/GenBank/DDBJ whole genome shotgun (WGS) entry which is preliminary data.</text>
</comment>
<dbReference type="GO" id="GO:0004458">
    <property type="term" value="F:D-lactate dehydrogenase (cytochrome) activity"/>
    <property type="evidence" value="ECO:0007669"/>
    <property type="project" value="UniProtKB-EC"/>
</dbReference>
<dbReference type="InterPro" id="IPR004113">
    <property type="entry name" value="FAD-bd_oxidored_4_C"/>
</dbReference>
<evidence type="ECO:0000256" key="2">
    <source>
        <dbReference type="ARBA" id="ARBA00008000"/>
    </source>
</evidence>
<dbReference type="GO" id="GO:1903457">
    <property type="term" value="P:lactate catabolic process"/>
    <property type="evidence" value="ECO:0007669"/>
    <property type="project" value="TreeGrafter"/>
</dbReference>
<dbReference type="InterPro" id="IPR016164">
    <property type="entry name" value="FAD-linked_Oxase-like_C"/>
</dbReference>
<dbReference type="STRING" id="217511.GCA_001463845_00469"/>
<sequence length="473" mass="50292">MALADILAEDRPKRPGTETALAELAETFGDRLVAGEDVRRAHSHTTTYIPNQLPDAVLFARSEPEVQTLVKIAAKHGMPIVPFGTGSSLEGHVNAPFGGVSLDLSEMDRVLSVNAEDLDCTVEPGVTREALNEHLRDTGLFFPIDPGANASLGGMAATRASGTNAVRYGTMRDNVVAVNAVMADGSLIRTARRAKKTSAGYDLTRLLVGSEGTLGVITRLNLKLYGIPEQILSGVCPFEDVTNAVNAVIQTIQMGLPVARIELLDALSIRATNGYSKMDLPETPHLFVEFHGSPASVAEQAETFAAIVEDSGGGELKSASRAEERSRLWKARHDFYWASLGLRPGAKGIATDVCVPVSRLADCIDETRADAEAAGLIAPIVGHVGDGNFHVTLLIDTDEAAEIASAERFMKRLAERALDMDGTCTGEHGIGQGKRGYLGAELGEAVNVMRAIKTALDPLNIMNPGKIFTLDTA</sequence>
<dbReference type="Gene3D" id="3.30.465.10">
    <property type="match status" value="1"/>
</dbReference>
<dbReference type="SUPFAM" id="SSF55103">
    <property type="entry name" value="FAD-linked oxidases, C-terminal domain"/>
    <property type="match status" value="1"/>
</dbReference>
<evidence type="ECO:0000313" key="9">
    <source>
        <dbReference type="EMBL" id="EAU42869.1"/>
    </source>
</evidence>